<keyword evidence="2" id="KW-1185">Reference proteome</keyword>
<dbReference type="EMBL" id="AP028955">
    <property type="protein sequence ID" value="BET37923.1"/>
    <property type="molecule type" value="Genomic_DNA"/>
</dbReference>
<accession>A0ABM8JL92</accession>
<name>A0ABM8JL92_9MOLU</name>
<gene>
    <name evidence="1" type="ORF">SAP269_05120</name>
</gene>
<dbReference type="Proteomes" id="UP001473424">
    <property type="component" value="Chromosome"/>
</dbReference>
<organism evidence="1 2">
    <name type="scientific">Spiroplasma ixodetis</name>
    <dbReference type="NCBI Taxonomy" id="2141"/>
    <lineage>
        <taxon>Bacteria</taxon>
        <taxon>Bacillati</taxon>
        <taxon>Mycoplasmatota</taxon>
        <taxon>Mollicutes</taxon>
        <taxon>Entomoplasmatales</taxon>
        <taxon>Spiroplasmataceae</taxon>
        <taxon>Spiroplasma</taxon>
    </lineage>
</organism>
<reference evidence="2" key="1">
    <citation type="journal article" date="2024" name="FEMS Microbiol. Lett.">
        <title>Genomic insights into Spiroplasma endosymbionts that induce male-killing and protective phenotypes in the pea aphid.</title>
        <authorList>
            <person name="Arai H."/>
            <person name="Legeai F."/>
            <person name="Kageyama D."/>
            <person name="Sugio A."/>
            <person name="Simon J.C."/>
        </authorList>
    </citation>
    <scope>NUCLEOTIDE SEQUENCE [LARGE SCALE GENOMIC DNA]</scope>
    <source>
        <strain evidence="2">sAp269</strain>
    </source>
</reference>
<sequence length="44" mass="5373">MLNYISLRGKKMNDNKNEMKIKIKEIYLLKYKTNQSDDIKYKAF</sequence>
<evidence type="ECO:0000313" key="2">
    <source>
        <dbReference type="Proteomes" id="UP001473424"/>
    </source>
</evidence>
<evidence type="ECO:0000313" key="1">
    <source>
        <dbReference type="EMBL" id="BET37923.1"/>
    </source>
</evidence>
<protein>
    <submittedName>
        <fullName evidence="1">Uncharacterized protein</fullName>
    </submittedName>
</protein>
<proteinExistence type="predicted"/>